<dbReference type="OrthoDB" id="9770467at2"/>
<dbReference type="Pfam" id="PF05569">
    <property type="entry name" value="Peptidase_M56"/>
    <property type="match status" value="1"/>
</dbReference>
<comment type="caution">
    <text evidence="3">The sequence shown here is derived from an EMBL/GenBank/DDBJ whole genome shotgun (WGS) entry which is preliminary data.</text>
</comment>
<protein>
    <submittedName>
        <fullName evidence="3">Beta-lactamase regulating signal transducer with metallopeptidase domain</fullName>
    </submittedName>
</protein>
<feature type="transmembrane region" description="Helical" evidence="1">
    <location>
        <begin position="311"/>
        <end position="334"/>
    </location>
</feature>
<keyword evidence="1" id="KW-0812">Transmembrane</keyword>
<feature type="domain" description="Peptidase M56" evidence="2">
    <location>
        <begin position="6"/>
        <end position="298"/>
    </location>
</feature>
<dbReference type="InterPro" id="IPR052173">
    <property type="entry name" value="Beta-lactam_resp_regulator"/>
</dbReference>
<evidence type="ECO:0000256" key="1">
    <source>
        <dbReference type="SAM" id="Phobius"/>
    </source>
</evidence>
<keyword evidence="1" id="KW-0472">Membrane</keyword>
<feature type="transmembrane region" description="Helical" evidence="1">
    <location>
        <begin position="40"/>
        <end position="61"/>
    </location>
</feature>
<dbReference type="PANTHER" id="PTHR34978:SF3">
    <property type="entry name" value="SLR0241 PROTEIN"/>
    <property type="match status" value="1"/>
</dbReference>
<evidence type="ECO:0000259" key="2">
    <source>
        <dbReference type="Pfam" id="PF05569"/>
    </source>
</evidence>
<dbReference type="AlphaFoldDB" id="A0A4R1QN98"/>
<dbReference type="PANTHER" id="PTHR34978">
    <property type="entry name" value="POSSIBLE SENSOR-TRANSDUCER PROTEIN BLAR"/>
    <property type="match status" value="1"/>
</dbReference>
<accession>A0A4R1QN98</accession>
<dbReference type="EMBL" id="SLUO01000016">
    <property type="protein sequence ID" value="TCL55229.1"/>
    <property type="molecule type" value="Genomic_DNA"/>
</dbReference>
<dbReference type="STRING" id="1469948.GCA_000732725_03423"/>
<keyword evidence="1" id="KW-1133">Transmembrane helix</keyword>
<evidence type="ECO:0000313" key="3">
    <source>
        <dbReference type="EMBL" id="TCL55229.1"/>
    </source>
</evidence>
<proteinExistence type="predicted"/>
<gene>
    <name evidence="3" type="ORF">EDD76_11669</name>
</gene>
<dbReference type="Proteomes" id="UP000295718">
    <property type="component" value="Unassembled WGS sequence"/>
</dbReference>
<name>A0A4R1QN98_9FIRM</name>
<reference evidence="3 4" key="1">
    <citation type="submission" date="2019-03" db="EMBL/GenBank/DDBJ databases">
        <title>Genomic Encyclopedia of Type Strains, Phase IV (KMG-IV): sequencing the most valuable type-strain genomes for metagenomic binning, comparative biology and taxonomic classification.</title>
        <authorList>
            <person name="Goeker M."/>
        </authorList>
    </citation>
    <scope>NUCLEOTIDE SEQUENCE [LARGE SCALE GENOMIC DNA]</scope>
    <source>
        <strain evidence="3 4">DSM 100556</strain>
    </source>
</reference>
<evidence type="ECO:0000313" key="4">
    <source>
        <dbReference type="Proteomes" id="UP000295718"/>
    </source>
</evidence>
<feature type="transmembrane region" description="Helical" evidence="1">
    <location>
        <begin position="6"/>
        <end position="28"/>
    </location>
</feature>
<sequence>MNVFWGVLEASLMGTIGILLFCIISFTLKKRCQIEYKKIVWLLIALRLLVPIHITLLPLPLSIEVPNYILRGSSEWNNSQKTTASAKILEPINNSDAVQHWTTNHLVFFIWITGCFIACAYYFAAYLITYKKLMCRSTENVKPQIREIYRTAAEELKIKRLPEIRIMEDTDGSPFIIGLLKNRVFLPDKDYLEQDLYYIIRHELIHCMNKDSWFKVILLLANIMHWFNPSVWIMRRLAEQDMELICDSRVLEFASQEERKEYSEVILSHIQAGNRRYSVLSSGYIQKTNFIKRRFQNIFSTEQKKKETSTVILMIALLLLSGVFLSIRGSIAMYPKSRIPIESGLEVKTDVDGDGSTERVYVKDVVSGTDAFTQVVAQFDDGDTVFIDYPDYWSSYIISGDLSESGKADIVLVRYSIGSTFGAAEVSVIYMEDRSFKEYSSQFIKNPSIEAEQPDNFSSDNWALSCLGAAIIEKDGKNMLRLILNEDIQNDVVKCIDCSYRQDGWYIESLQIISNYYSENKEKELLNQ</sequence>
<keyword evidence="4" id="KW-1185">Reference proteome</keyword>
<dbReference type="InterPro" id="IPR008756">
    <property type="entry name" value="Peptidase_M56"/>
</dbReference>
<organism evidence="3 4">
    <name type="scientific">Kineothrix alysoides</name>
    <dbReference type="NCBI Taxonomy" id="1469948"/>
    <lineage>
        <taxon>Bacteria</taxon>
        <taxon>Bacillati</taxon>
        <taxon>Bacillota</taxon>
        <taxon>Clostridia</taxon>
        <taxon>Lachnospirales</taxon>
        <taxon>Lachnospiraceae</taxon>
        <taxon>Kineothrix</taxon>
    </lineage>
</organism>
<dbReference type="RefSeq" id="WP_031392047.1">
    <property type="nucleotide sequence ID" value="NZ_JPNB01000002.1"/>
</dbReference>
<feature type="transmembrane region" description="Helical" evidence="1">
    <location>
        <begin position="108"/>
        <end position="128"/>
    </location>
</feature>
<dbReference type="CDD" id="cd07341">
    <property type="entry name" value="M56_BlaR1_MecR1_like"/>
    <property type="match status" value="1"/>
</dbReference>